<name>A0ABU5I1U8_9HYPH</name>
<dbReference type="PANTHER" id="PTHR43182">
    <property type="entry name" value="COBALT-PRECORRIN-6B C(15)-METHYLTRANSFERASE (DECARBOXYLATING)"/>
    <property type="match status" value="1"/>
</dbReference>
<keyword evidence="4" id="KW-0808">Transferase</keyword>
<protein>
    <submittedName>
        <fullName evidence="7">Precorrin-6y C5,15-methyltransferase (Decarboxylating) subunit CbiE</fullName>
    </submittedName>
</protein>
<comment type="caution">
    <text evidence="7">The sequence shown here is derived from an EMBL/GenBank/DDBJ whole genome shotgun (WGS) entry which is preliminary data.</text>
</comment>
<evidence type="ECO:0000313" key="8">
    <source>
        <dbReference type="Proteomes" id="UP001294412"/>
    </source>
</evidence>
<sequence>MTARDAWLTVIGIGEDGLSALSDDAHMAIAEADAIFGGARHLEMLGQTRSEQFAWGSPFERNLAAIEALEGENVVVLATGDPLWFGVGATLARRFGESAVRVIPSLSAFQLVAARLAWALQDCECLTAHGRPIETLVRFAAPGARLIVLTSGEDAPRDIARLLTARGYGQSRLVVCENLGGYDERVRTALAADFDLDDIDPLNTVAIECRAGLAATPRPSVPGLPDDAFVHDGKMTKRVMRSLAIAALAPIPGDLLWDVGAGSGSIGIEWLRASPRLSAIAIEPREDRCAMIAENALALGTPDLTIVRAKAADAFADLPAPDAVFIGGGLTDGVHATCWQRLKPGGRLVAHAVTLESESILIDLHAQLGGELLRIGVETVEKVGPYRGFKPSMTVIHWHVTKPRHR</sequence>
<feature type="domain" description="Tetrapyrrole methylase" evidence="6">
    <location>
        <begin position="8"/>
        <end position="192"/>
    </location>
</feature>
<reference evidence="7 8" key="1">
    <citation type="submission" date="2023-12" db="EMBL/GenBank/DDBJ databases">
        <title>Description of Novel Strain Fulvimarina sp. 2208YS6-2-32 isolated from Uroteuthis (Photololigo) edulis.</title>
        <authorList>
            <person name="Park J.-S."/>
        </authorList>
    </citation>
    <scope>NUCLEOTIDE SEQUENCE [LARGE SCALE GENOMIC DNA]</scope>
    <source>
        <strain evidence="7 8">2208YS6-2-32</strain>
    </source>
</reference>
<dbReference type="Proteomes" id="UP001294412">
    <property type="component" value="Unassembled WGS sequence"/>
</dbReference>
<keyword evidence="5" id="KW-0949">S-adenosyl-L-methionine</keyword>
<dbReference type="InterPro" id="IPR014008">
    <property type="entry name" value="Cbl_synth_MTase_CbiT"/>
</dbReference>
<comment type="pathway">
    <text evidence="1">Cofactor biosynthesis; adenosylcobalamin biosynthesis.</text>
</comment>
<dbReference type="InterPro" id="IPR029063">
    <property type="entry name" value="SAM-dependent_MTases_sf"/>
</dbReference>
<evidence type="ECO:0000256" key="3">
    <source>
        <dbReference type="ARBA" id="ARBA00022603"/>
    </source>
</evidence>
<dbReference type="Pfam" id="PF00590">
    <property type="entry name" value="TP_methylase"/>
    <property type="match status" value="1"/>
</dbReference>
<keyword evidence="8" id="KW-1185">Reference proteome</keyword>
<dbReference type="InterPro" id="IPR014776">
    <property type="entry name" value="4pyrrole_Mease_sub2"/>
</dbReference>
<dbReference type="InterPro" id="IPR012818">
    <property type="entry name" value="CbiE"/>
</dbReference>
<dbReference type="SUPFAM" id="SSF53335">
    <property type="entry name" value="S-adenosyl-L-methionine-dependent methyltransferases"/>
    <property type="match status" value="1"/>
</dbReference>
<dbReference type="SUPFAM" id="SSF53790">
    <property type="entry name" value="Tetrapyrrole methylase"/>
    <property type="match status" value="1"/>
</dbReference>
<evidence type="ECO:0000256" key="2">
    <source>
        <dbReference type="ARBA" id="ARBA00022573"/>
    </source>
</evidence>
<dbReference type="InterPro" id="IPR014777">
    <property type="entry name" value="4pyrrole_Mease_sub1"/>
</dbReference>
<dbReference type="EMBL" id="JAXLPB010000002">
    <property type="protein sequence ID" value="MDY8109349.1"/>
    <property type="molecule type" value="Genomic_DNA"/>
</dbReference>
<dbReference type="InterPro" id="IPR035996">
    <property type="entry name" value="4pyrrol_Methylase_sf"/>
</dbReference>
<evidence type="ECO:0000256" key="1">
    <source>
        <dbReference type="ARBA" id="ARBA00004953"/>
    </source>
</evidence>
<dbReference type="PANTHER" id="PTHR43182:SF1">
    <property type="entry name" value="COBALT-PRECORRIN-7 C(5)-METHYLTRANSFERASE"/>
    <property type="match status" value="1"/>
</dbReference>
<dbReference type="Gene3D" id="3.30.950.10">
    <property type="entry name" value="Methyltransferase, Cobalt-precorrin-4 Transmethylase, Domain 2"/>
    <property type="match status" value="1"/>
</dbReference>
<dbReference type="PIRSF" id="PIRSF036428">
    <property type="entry name" value="CobL"/>
    <property type="match status" value="1"/>
</dbReference>
<accession>A0ABU5I1U8</accession>
<dbReference type="CDD" id="cd11644">
    <property type="entry name" value="Precorrin-6Y-MT"/>
    <property type="match status" value="1"/>
</dbReference>
<keyword evidence="3" id="KW-0489">Methyltransferase</keyword>
<evidence type="ECO:0000259" key="6">
    <source>
        <dbReference type="Pfam" id="PF00590"/>
    </source>
</evidence>
<evidence type="ECO:0000256" key="5">
    <source>
        <dbReference type="ARBA" id="ARBA00022691"/>
    </source>
</evidence>
<dbReference type="Gene3D" id="3.40.50.150">
    <property type="entry name" value="Vaccinia Virus protein VP39"/>
    <property type="match status" value="1"/>
</dbReference>
<dbReference type="RefSeq" id="WP_322186789.1">
    <property type="nucleotide sequence ID" value="NZ_JAXLPB010000002.1"/>
</dbReference>
<dbReference type="NCBIfam" id="TIGR02467">
    <property type="entry name" value="CbiE"/>
    <property type="match status" value="1"/>
</dbReference>
<dbReference type="InterPro" id="IPR006365">
    <property type="entry name" value="Cbl_synth_CobL"/>
</dbReference>
<organism evidence="7 8">
    <name type="scientific">Fulvimarina uroteuthidis</name>
    <dbReference type="NCBI Taxonomy" id="3098149"/>
    <lineage>
        <taxon>Bacteria</taxon>
        <taxon>Pseudomonadati</taxon>
        <taxon>Pseudomonadota</taxon>
        <taxon>Alphaproteobacteria</taxon>
        <taxon>Hyphomicrobiales</taxon>
        <taxon>Aurantimonadaceae</taxon>
        <taxon>Fulvimarina</taxon>
    </lineage>
</organism>
<dbReference type="CDD" id="cd02440">
    <property type="entry name" value="AdoMet_MTases"/>
    <property type="match status" value="1"/>
</dbReference>
<proteinExistence type="predicted"/>
<evidence type="ECO:0000313" key="7">
    <source>
        <dbReference type="EMBL" id="MDY8109349.1"/>
    </source>
</evidence>
<dbReference type="Gene3D" id="3.40.1010.10">
    <property type="entry name" value="Cobalt-precorrin-4 Transmethylase, Domain 1"/>
    <property type="match status" value="1"/>
</dbReference>
<keyword evidence="2" id="KW-0169">Cobalamin biosynthesis</keyword>
<gene>
    <name evidence="7" type="primary">cbiE</name>
    <name evidence="7" type="ORF">U0C82_09370</name>
</gene>
<dbReference type="InterPro" id="IPR050714">
    <property type="entry name" value="Cobalamin_biosynth_MTase"/>
</dbReference>
<evidence type="ECO:0000256" key="4">
    <source>
        <dbReference type="ARBA" id="ARBA00022679"/>
    </source>
</evidence>
<dbReference type="NCBIfam" id="TIGR02469">
    <property type="entry name" value="CbiT"/>
    <property type="match status" value="1"/>
</dbReference>
<dbReference type="InterPro" id="IPR000878">
    <property type="entry name" value="4pyrrol_Mease"/>
</dbReference>